<organism evidence="3 4">
    <name type="scientific">Massilia cavernae</name>
    <dbReference type="NCBI Taxonomy" id="2320864"/>
    <lineage>
        <taxon>Bacteria</taxon>
        <taxon>Pseudomonadati</taxon>
        <taxon>Pseudomonadota</taxon>
        <taxon>Betaproteobacteria</taxon>
        <taxon>Burkholderiales</taxon>
        <taxon>Oxalobacteraceae</taxon>
        <taxon>Telluria group</taxon>
        <taxon>Massilia</taxon>
    </lineage>
</organism>
<name>A0A418Y8L6_9BURK</name>
<feature type="domain" description="Amidohydrolase-related" evidence="2">
    <location>
        <begin position="34"/>
        <end position="333"/>
    </location>
</feature>
<dbReference type="GO" id="GO:0019748">
    <property type="term" value="P:secondary metabolic process"/>
    <property type="evidence" value="ECO:0007669"/>
    <property type="project" value="TreeGrafter"/>
</dbReference>
<evidence type="ECO:0000256" key="1">
    <source>
        <dbReference type="ARBA" id="ARBA00023239"/>
    </source>
</evidence>
<dbReference type="Proteomes" id="UP000284006">
    <property type="component" value="Unassembled WGS sequence"/>
</dbReference>
<reference evidence="3 4" key="1">
    <citation type="submission" date="2018-09" db="EMBL/GenBank/DDBJ databases">
        <authorList>
            <person name="Zhu H."/>
        </authorList>
    </citation>
    <scope>NUCLEOTIDE SEQUENCE [LARGE SCALE GENOMIC DNA]</scope>
    <source>
        <strain evidence="3 4">K1S02-61</strain>
    </source>
</reference>
<evidence type="ECO:0000313" key="4">
    <source>
        <dbReference type="Proteomes" id="UP000284006"/>
    </source>
</evidence>
<dbReference type="InterPro" id="IPR032465">
    <property type="entry name" value="ACMSD"/>
</dbReference>
<dbReference type="PANTHER" id="PTHR21240">
    <property type="entry name" value="2-AMINO-3-CARBOXYLMUCONATE-6-SEMIALDEHYDE DECARBOXYLASE"/>
    <property type="match status" value="1"/>
</dbReference>
<dbReference type="EMBL" id="QYUP01000002">
    <property type="protein sequence ID" value="RJG27997.1"/>
    <property type="molecule type" value="Genomic_DNA"/>
</dbReference>
<dbReference type="OrthoDB" id="7325417at2"/>
<dbReference type="InterPro" id="IPR006680">
    <property type="entry name" value="Amidohydro-rel"/>
</dbReference>
<keyword evidence="4" id="KW-1185">Reference proteome</keyword>
<dbReference type="InterPro" id="IPR032466">
    <property type="entry name" value="Metal_Hydrolase"/>
</dbReference>
<accession>A0A418Y8L6</accession>
<keyword evidence="3" id="KW-0378">Hydrolase</keyword>
<comment type="caution">
    <text evidence="3">The sequence shown here is derived from an EMBL/GenBank/DDBJ whole genome shotgun (WGS) entry which is preliminary data.</text>
</comment>
<gene>
    <name evidence="3" type="ORF">D3872_00085</name>
</gene>
<dbReference type="GO" id="GO:0005737">
    <property type="term" value="C:cytoplasm"/>
    <property type="evidence" value="ECO:0007669"/>
    <property type="project" value="TreeGrafter"/>
</dbReference>
<keyword evidence="1" id="KW-0456">Lyase</keyword>
<proteinExistence type="predicted"/>
<dbReference type="SUPFAM" id="SSF51556">
    <property type="entry name" value="Metallo-dependent hydrolases"/>
    <property type="match status" value="1"/>
</dbReference>
<dbReference type="Gene3D" id="3.20.20.140">
    <property type="entry name" value="Metal-dependent hydrolases"/>
    <property type="match status" value="1"/>
</dbReference>
<dbReference type="Pfam" id="PF04909">
    <property type="entry name" value="Amidohydro_2"/>
    <property type="match status" value="1"/>
</dbReference>
<dbReference type="AlphaFoldDB" id="A0A418Y8L6"/>
<evidence type="ECO:0000313" key="3">
    <source>
        <dbReference type="EMBL" id="RJG27997.1"/>
    </source>
</evidence>
<dbReference type="CDD" id="cd01292">
    <property type="entry name" value="metallo-dependent_hydrolases"/>
    <property type="match status" value="1"/>
</dbReference>
<evidence type="ECO:0000259" key="2">
    <source>
        <dbReference type="Pfam" id="PF04909"/>
    </source>
</evidence>
<dbReference type="GO" id="GO:0016831">
    <property type="term" value="F:carboxy-lyase activity"/>
    <property type="evidence" value="ECO:0007669"/>
    <property type="project" value="InterPro"/>
</dbReference>
<dbReference type="PANTHER" id="PTHR21240:SF28">
    <property type="entry name" value="ISO-OROTATE DECARBOXYLASE (EUROFUNG)"/>
    <property type="match status" value="1"/>
</dbReference>
<protein>
    <submittedName>
        <fullName evidence="3">Amidohydrolase</fullName>
    </submittedName>
</protein>
<dbReference type="GO" id="GO:0016787">
    <property type="term" value="F:hydrolase activity"/>
    <property type="evidence" value="ECO:0007669"/>
    <property type="project" value="UniProtKB-KW"/>
</dbReference>
<sequence>MLRRRPAISIGSNQEAIRKQSGSNQEATTHMRLIDGHTHVASTHFIPTEFMDGIVDNMMEQMHLSPVPVARERAMARLLAGYQDHDADIQVREMDKLGIEKSVLLLPDFTYALKGNAYTVDEMFARHWQILQRHPGRFEVFAGVDPRWGRDGLATFQRGVEQYGFRGLKLYPPCGYQADDPALTPFYEYCQEYHLPVLLHTGSTSPVLAFGPAVPMHVDGPARRYTNISFILAHGAVNYQEECVNLCRYRPNVYLDLSGAQWSAANPHHLADFLKLFSNGINHKIIFGTDWPINKYHLNSTMIDLLRSEDQGRPRVPVREAQLILAGNIERILAKARVARPAADGAAA</sequence>